<proteinExistence type="predicted"/>
<accession>A0ABU7GDV8</accession>
<dbReference type="EMBL" id="JAZDQV010000004">
    <property type="protein sequence ID" value="MEE1877280.1"/>
    <property type="molecule type" value="Genomic_DNA"/>
</dbReference>
<name>A0ABU7GDV8_9SPHN</name>
<keyword evidence="3" id="KW-1185">Reference proteome</keyword>
<dbReference type="Proteomes" id="UP001343492">
    <property type="component" value="Unassembled WGS sequence"/>
</dbReference>
<evidence type="ECO:0000313" key="3">
    <source>
        <dbReference type="Proteomes" id="UP001343492"/>
    </source>
</evidence>
<protein>
    <submittedName>
        <fullName evidence="2">TadE/TadG family type IV pilus assembly protein</fullName>
    </submittedName>
</protein>
<dbReference type="Pfam" id="PF07811">
    <property type="entry name" value="TadE"/>
    <property type="match status" value="1"/>
</dbReference>
<dbReference type="InterPro" id="IPR012495">
    <property type="entry name" value="TadE-like_dom"/>
</dbReference>
<gene>
    <name evidence="2" type="ORF">VRS74_06225</name>
</gene>
<comment type="caution">
    <text evidence="2">The sequence shown here is derived from an EMBL/GenBank/DDBJ whole genome shotgun (WGS) entry which is preliminary data.</text>
</comment>
<organism evidence="2 3">
    <name type="scientific">Altererythrobacter litoralis</name>
    <dbReference type="NCBI Taxonomy" id="3113904"/>
    <lineage>
        <taxon>Bacteria</taxon>
        <taxon>Pseudomonadati</taxon>
        <taxon>Pseudomonadota</taxon>
        <taxon>Alphaproteobacteria</taxon>
        <taxon>Sphingomonadales</taxon>
        <taxon>Erythrobacteraceae</taxon>
        <taxon>Altererythrobacter</taxon>
    </lineage>
</organism>
<sequence>MMMLARFIICQRGAAAAEMALILPLAVLMIFSALEAGHYLYQEHQVTKGLRDSGRWAARQSFDLINCRGGSASAIPTDTQTAIKNLARTGKLSGGTARIAGWDSADITIEVDCPPPLPGETDHTGIYDSGEPAARVTISTNFSYNSLFDGLGVLTDSVSLSGSHQATVMGI</sequence>
<evidence type="ECO:0000259" key="1">
    <source>
        <dbReference type="Pfam" id="PF07811"/>
    </source>
</evidence>
<evidence type="ECO:0000313" key="2">
    <source>
        <dbReference type="EMBL" id="MEE1877280.1"/>
    </source>
</evidence>
<dbReference type="RefSeq" id="WP_354144382.1">
    <property type="nucleotide sequence ID" value="NZ_JAZDQV010000004.1"/>
</dbReference>
<feature type="domain" description="TadE-like" evidence="1">
    <location>
        <begin position="13"/>
        <end position="55"/>
    </location>
</feature>
<reference evidence="2 3" key="1">
    <citation type="submission" date="2024-01" db="EMBL/GenBank/DDBJ databases">
        <title>The genome sequence of Erythrobacteraceae sp. strain 1XM1-14.</title>
        <authorList>
            <person name="Liu Y."/>
        </authorList>
    </citation>
    <scope>NUCLEOTIDE SEQUENCE [LARGE SCALE GENOMIC DNA]</scope>
    <source>
        <strain evidence="2 3">1XM1-14</strain>
    </source>
</reference>